<organism evidence="2 3">
    <name type="scientific">Brevibacillus panacihumi</name>
    <dbReference type="NCBI Taxonomy" id="497735"/>
    <lineage>
        <taxon>Bacteria</taxon>
        <taxon>Bacillati</taxon>
        <taxon>Bacillota</taxon>
        <taxon>Bacilli</taxon>
        <taxon>Bacillales</taxon>
        <taxon>Paenibacillaceae</taxon>
        <taxon>Brevibacillus</taxon>
    </lineage>
</organism>
<reference evidence="2 3" key="1">
    <citation type="submission" date="2018-10" db="EMBL/GenBank/DDBJ databases">
        <title>Phylogenomics of Brevibacillus.</title>
        <authorList>
            <person name="Dunlap C."/>
        </authorList>
    </citation>
    <scope>NUCLEOTIDE SEQUENCE [LARGE SCALE GENOMIC DNA]</scope>
    <source>
        <strain evidence="2 3">JCM 15085</strain>
    </source>
</reference>
<dbReference type="EMBL" id="RHHT01000015">
    <property type="protein sequence ID" value="RNB80880.1"/>
    <property type="molecule type" value="Genomic_DNA"/>
</dbReference>
<feature type="transmembrane region" description="Helical" evidence="1">
    <location>
        <begin position="33"/>
        <end position="49"/>
    </location>
</feature>
<evidence type="ECO:0000313" key="2">
    <source>
        <dbReference type="EMBL" id="RNB80880.1"/>
    </source>
</evidence>
<protein>
    <recommendedName>
        <fullName evidence="4">YlaH-like protein</fullName>
    </recommendedName>
</protein>
<dbReference type="AlphaFoldDB" id="A0A3M8CYK0"/>
<name>A0A3M8CYK0_9BACL</name>
<dbReference type="RefSeq" id="WP_122912960.1">
    <property type="nucleotide sequence ID" value="NZ_JBNNOX010000006.1"/>
</dbReference>
<gene>
    <name evidence="2" type="ORF">EDM58_08585</name>
</gene>
<proteinExistence type="predicted"/>
<dbReference type="InterPro" id="IPR025620">
    <property type="entry name" value="YlaH"/>
</dbReference>
<keyword evidence="1" id="KW-1133">Transmembrane helix</keyword>
<accession>A0A3M8CYK0</accession>
<keyword evidence="1" id="KW-0812">Transmembrane</keyword>
<keyword evidence="1" id="KW-0472">Membrane</keyword>
<sequence length="108" mass="12368">MDWLVLASTYYPANPEQLTAYESFRVMVDNNRTWIIFVELILVYYMGFATRIRMPILKTILLLIFLFVGSLIFAILDTGLPVKSSLMVAIAILVIVKVRIKPNTNQRG</sequence>
<evidence type="ECO:0008006" key="4">
    <source>
        <dbReference type="Google" id="ProtNLM"/>
    </source>
</evidence>
<feature type="transmembrane region" description="Helical" evidence="1">
    <location>
        <begin position="82"/>
        <end position="100"/>
    </location>
</feature>
<feature type="transmembrane region" description="Helical" evidence="1">
    <location>
        <begin position="56"/>
        <end position="76"/>
    </location>
</feature>
<dbReference type="Pfam" id="PF14036">
    <property type="entry name" value="YlaH"/>
    <property type="match status" value="1"/>
</dbReference>
<evidence type="ECO:0000256" key="1">
    <source>
        <dbReference type="SAM" id="Phobius"/>
    </source>
</evidence>
<dbReference type="Proteomes" id="UP000281915">
    <property type="component" value="Unassembled WGS sequence"/>
</dbReference>
<comment type="caution">
    <text evidence="2">The sequence shown here is derived from an EMBL/GenBank/DDBJ whole genome shotgun (WGS) entry which is preliminary data.</text>
</comment>
<evidence type="ECO:0000313" key="3">
    <source>
        <dbReference type="Proteomes" id="UP000281915"/>
    </source>
</evidence>